<dbReference type="Proteomes" id="UP000276985">
    <property type="component" value="Unassembled WGS sequence"/>
</dbReference>
<gene>
    <name evidence="1" type="ORF">DY940_06510</name>
</gene>
<dbReference type="AlphaFoldDB" id="A0ABD7K840"/>
<sequence>MTRMPNRFLPFALAALVLGGCAHKEAGEPAPSSPLAEDQSRIVGIWAMLPLRNGIANVAEYRADGKVLLHPFNCTKLDERREIETSDYRVADDGGSIHVRSPFDEFDLRVLDFKPQAMRLGMRIASAELTFDYLKVDRVASLCGMYNTDAERGRLTPYRSGDFLPAPAIPPHVGLERYIGRWANDDGVQLEVLRDADGGARLYMADSDNWRHLYNDVRWVGDELHFRSYAYTEKPALFSHPYHKTSTATILRPLADGTMQMSFFIGKRRHDFQVRRAQD</sequence>
<proteinExistence type="predicted"/>
<evidence type="ECO:0008006" key="3">
    <source>
        <dbReference type="Google" id="ProtNLM"/>
    </source>
</evidence>
<dbReference type="PROSITE" id="PS51257">
    <property type="entry name" value="PROKAR_LIPOPROTEIN"/>
    <property type="match status" value="1"/>
</dbReference>
<name>A0ABD7K840_PSEAI</name>
<protein>
    <recommendedName>
        <fullName evidence="3">Lipoprotein</fullName>
    </recommendedName>
</protein>
<dbReference type="EMBL" id="RXTL01000006">
    <property type="protein sequence ID" value="RTS50760.1"/>
    <property type="molecule type" value="Genomic_DNA"/>
</dbReference>
<comment type="caution">
    <text evidence="1">The sequence shown here is derived from an EMBL/GenBank/DDBJ whole genome shotgun (WGS) entry which is preliminary data.</text>
</comment>
<organism evidence="1 2">
    <name type="scientific">Pseudomonas aeruginosa</name>
    <dbReference type="NCBI Taxonomy" id="287"/>
    <lineage>
        <taxon>Bacteria</taxon>
        <taxon>Pseudomonadati</taxon>
        <taxon>Pseudomonadota</taxon>
        <taxon>Gammaproteobacteria</taxon>
        <taxon>Pseudomonadales</taxon>
        <taxon>Pseudomonadaceae</taxon>
        <taxon>Pseudomonas</taxon>
    </lineage>
</organism>
<evidence type="ECO:0000313" key="1">
    <source>
        <dbReference type="EMBL" id="RTS50760.1"/>
    </source>
</evidence>
<reference evidence="1 2" key="1">
    <citation type="submission" date="2018-12" db="EMBL/GenBank/DDBJ databases">
        <title>Pseudomonas aeruginosa Diversity Panel.</title>
        <authorList>
            <person name="Snesrud E."/>
            <person name="Mcgann P."/>
        </authorList>
    </citation>
    <scope>NUCLEOTIDE SEQUENCE [LARGE SCALE GENOMIC DNA]</scope>
    <source>
        <strain evidence="1 2">MRSN6241</strain>
    </source>
</reference>
<evidence type="ECO:0000313" key="2">
    <source>
        <dbReference type="Proteomes" id="UP000276985"/>
    </source>
</evidence>
<accession>A0ABD7K840</accession>